<evidence type="ECO:0000256" key="4">
    <source>
        <dbReference type="ARBA" id="ARBA00022989"/>
    </source>
</evidence>
<dbReference type="PANTHER" id="PTHR47371">
    <property type="entry name" value="LIPOTEICHOIC ACID SYNTHASE"/>
    <property type="match status" value="1"/>
</dbReference>
<keyword evidence="7" id="KW-0464">Manganese</keyword>
<name>A0A5N1IS21_9BACT</name>
<dbReference type="InterPro" id="IPR000917">
    <property type="entry name" value="Sulfatase_N"/>
</dbReference>
<dbReference type="Gene3D" id="3.40.720.10">
    <property type="entry name" value="Alkaline Phosphatase, subunit A"/>
    <property type="match status" value="1"/>
</dbReference>
<feature type="binding site" evidence="8">
    <location>
        <position position="268"/>
    </location>
    <ligand>
        <name>Mn(2+)</name>
        <dbReference type="ChEBI" id="CHEBI:29035"/>
    </ligand>
</feature>
<evidence type="ECO:0000256" key="9">
    <source>
        <dbReference type="SAM" id="Phobius"/>
    </source>
</evidence>
<dbReference type="InterPro" id="IPR012160">
    <property type="entry name" value="LtaS-like"/>
</dbReference>
<dbReference type="GO" id="GO:0016787">
    <property type="term" value="F:hydrolase activity"/>
    <property type="evidence" value="ECO:0007669"/>
    <property type="project" value="UniProtKB-KW"/>
</dbReference>
<comment type="caution">
    <text evidence="11">The sequence shown here is derived from an EMBL/GenBank/DDBJ whole genome shotgun (WGS) entry which is preliminary data.</text>
</comment>
<feature type="transmembrane region" description="Helical" evidence="9">
    <location>
        <begin position="167"/>
        <end position="185"/>
    </location>
</feature>
<keyword evidence="7" id="KW-0479">Metal-binding</keyword>
<dbReference type="Pfam" id="PF00884">
    <property type="entry name" value="Sulfatase"/>
    <property type="match status" value="1"/>
</dbReference>
<feature type="domain" description="Sulfatase N-terminal" evidence="10">
    <location>
        <begin position="261"/>
        <end position="534"/>
    </location>
</feature>
<dbReference type="InterPro" id="IPR050448">
    <property type="entry name" value="OpgB/LTA_synthase_biosynth"/>
</dbReference>
<feature type="binding site" evidence="8">
    <location>
        <position position="481"/>
    </location>
    <ligand>
        <name>Mn(2+)</name>
        <dbReference type="ChEBI" id="CHEBI:29035"/>
    </ligand>
</feature>
<evidence type="ECO:0000256" key="8">
    <source>
        <dbReference type="PIRSR" id="PIRSR005091-3"/>
    </source>
</evidence>
<organism evidence="11 12">
    <name type="scientific">Adhaeribacter soli</name>
    <dbReference type="NCBI Taxonomy" id="2607655"/>
    <lineage>
        <taxon>Bacteria</taxon>
        <taxon>Pseudomonadati</taxon>
        <taxon>Bacteroidota</taxon>
        <taxon>Cytophagia</taxon>
        <taxon>Cytophagales</taxon>
        <taxon>Hymenobacteraceae</taxon>
        <taxon>Adhaeribacter</taxon>
    </lineage>
</organism>
<accession>A0A5N1IS21</accession>
<dbReference type="Proteomes" id="UP000326570">
    <property type="component" value="Unassembled WGS sequence"/>
</dbReference>
<evidence type="ECO:0000313" key="12">
    <source>
        <dbReference type="Proteomes" id="UP000326570"/>
    </source>
</evidence>
<evidence type="ECO:0000313" key="11">
    <source>
        <dbReference type="EMBL" id="KAA9332777.1"/>
    </source>
</evidence>
<keyword evidence="3 9" id="KW-0812">Transmembrane</keyword>
<dbReference type="PANTHER" id="PTHR47371:SF3">
    <property type="entry name" value="PHOSPHOGLYCEROL TRANSFERASE I"/>
    <property type="match status" value="1"/>
</dbReference>
<dbReference type="PIRSF" id="PIRSF005091">
    <property type="entry name" value="Mmb_sulf_HI1246"/>
    <property type="match status" value="1"/>
</dbReference>
<keyword evidence="4 9" id="KW-1133">Transmembrane helix</keyword>
<feature type="transmembrane region" description="Helical" evidence="9">
    <location>
        <begin position="83"/>
        <end position="102"/>
    </location>
</feature>
<dbReference type="GO" id="GO:0046872">
    <property type="term" value="F:metal ion binding"/>
    <property type="evidence" value="ECO:0007669"/>
    <property type="project" value="UniProtKB-KW"/>
</dbReference>
<sequence>MFWNNFRDLLKRLGWLLAIYYLLRIAFVLLNYNAFREATFAQLSGAFLIGLKFDLSAIFIINAPFILFSLLPLQVTRQKSYGLFLKVWFVLTNFPFLCLNLIDLEYFKFIGRRTSNELFTITQDIQAQTAQLILNYWYFPLIGTALLYFLLKWYPEGSKNPNVRRNLVGEILGLLVFAAFSILMIRGSIGLKPLRMANAFVQQPPVLGHVSLNSTFTFIKSINRPVLEEKHYFHSEPELLQALNFDPEKYQQQTGQPVRDNVVIIILESFASEYTGIENGGKGYTPFFDSLAAQGTLYRNNFANGRKSIEALPSILGGLPSLLNEPYITSQFQSNKLIGIGTIAKSAGYQTSFFHGAENGTMGFNTFSRIAGFDRYFGLREYPKELLKTDFDGHWGISDEPYLQYFAKELNKQQQPFLTTVFTLSSHQPYPIPPKYKGRFPKGNLPIHESIGYTDYALKQFFKAAAKQPWYPNTLFILTADHTQESLNPAYQNDLGKFKVPLLLFHPTRKLPEPHPGKITQHTDIPATIADYLNLPTNQLLPFSQSVLDTTQSGRALFFTEENYVLVRPNLVTKFGESEQATFGANPFSATASPPSAPENKQANLQELKALAQYYRNGLLHNNLYFWLKR</sequence>
<dbReference type="InterPro" id="IPR017850">
    <property type="entry name" value="Alkaline_phosphatase_core_sf"/>
</dbReference>
<feature type="binding site" evidence="7">
    <location>
        <position position="427"/>
    </location>
    <ligand>
        <name>substrate</name>
    </ligand>
</feature>
<evidence type="ECO:0000256" key="2">
    <source>
        <dbReference type="ARBA" id="ARBA00022475"/>
    </source>
</evidence>
<feature type="transmembrane region" description="Helical" evidence="9">
    <location>
        <begin position="12"/>
        <end position="34"/>
    </location>
</feature>
<evidence type="ECO:0000259" key="10">
    <source>
        <dbReference type="Pfam" id="PF00884"/>
    </source>
</evidence>
<comment type="subcellular location">
    <subcellularLocation>
        <location evidence="1">Cell membrane</location>
        <topology evidence="1">Multi-pass membrane protein</topology>
    </subcellularLocation>
</comment>
<dbReference type="GO" id="GO:0016740">
    <property type="term" value="F:transferase activity"/>
    <property type="evidence" value="ECO:0007669"/>
    <property type="project" value="UniProtKB-KW"/>
</dbReference>
<dbReference type="EMBL" id="VTWT01000006">
    <property type="protein sequence ID" value="KAA9332777.1"/>
    <property type="molecule type" value="Genomic_DNA"/>
</dbReference>
<feature type="binding site" evidence="8">
    <location>
        <position position="482"/>
    </location>
    <ligand>
        <name>Mn(2+)</name>
        <dbReference type="ChEBI" id="CHEBI:29035"/>
    </ligand>
</feature>
<dbReference type="AlphaFoldDB" id="A0A5N1IS21"/>
<keyword evidence="12" id="KW-1185">Reference proteome</keyword>
<dbReference type="CDD" id="cd16015">
    <property type="entry name" value="LTA_synthase"/>
    <property type="match status" value="1"/>
</dbReference>
<evidence type="ECO:0000256" key="1">
    <source>
        <dbReference type="ARBA" id="ARBA00004651"/>
    </source>
</evidence>
<reference evidence="11 12" key="1">
    <citation type="submission" date="2019-09" db="EMBL/GenBank/DDBJ databases">
        <title>Genome sequence of Adhaeribacter sp. M2.</title>
        <authorList>
            <person name="Srinivasan S."/>
        </authorList>
    </citation>
    <scope>NUCLEOTIDE SEQUENCE [LARGE SCALE GENOMIC DNA]</scope>
    <source>
        <strain evidence="11 12">M2</strain>
    </source>
</reference>
<keyword evidence="11" id="KW-0378">Hydrolase</keyword>
<dbReference type="GO" id="GO:0005886">
    <property type="term" value="C:plasma membrane"/>
    <property type="evidence" value="ECO:0007669"/>
    <property type="project" value="UniProtKB-SubCell"/>
</dbReference>
<dbReference type="Gene3D" id="3.30.1120.80">
    <property type="match status" value="1"/>
</dbReference>
<protein>
    <submittedName>
        <fullName evidence="11">Sulfatase-like hydrolase/transferase</fullName>
    </submittedName>
</protein>
<evidence type="ECO:0000256" key="3">
    <source>
        <dbReference type="ARBA" id="ARBA00022692"/>
    </source>
</evidence>
<evidence type="ECO:0000256" key="6">
    <source>
        <dbReference type="PIRSR" id="PIRSR005091-1"/>
    </source>
</evidence>
<evidence type="ECO:0000256" key="7">
    <source>
        <dbReference type="PIRSR" id="PIRSR005091-2"/>
    </source>
</evidence>
<gene>
    <name evidence="11" type="ORF">F0P94_12320</name>
</gene>
<dbReference type="RefSeq" id="WP_150904190.1">
    <property type="nucleotide sequence ID" value="NZ_VTWT01000006.1"/>
</dbReference>
<dbReference type="SUPFAM" id="SSF53649">
    <property type="entry name" value="Alkaline phosphatase-like"/>
    <property type="match status" value="1"/>
</dbReference>
<proteinExistence type="predicted"/>
<keyword evidence="2" id="KW-1003">Cell membrane</keyword>
<feature type="transmembrane region" description="Helical" evidence="9">
    <location>
        <begin position="136"/>
        <end position="155"/>
    </location>
</feature>
<keyword evidence="11" id="KW-0808">Transferase</keyword>
<feature type="active site" evidence="6">
    <location>
        <position position="308"/>
    </location>
</feature>
<evidence type="ECO:0000256" key="5">
    <source>
        <dbReference type="ARBA" id="ARBA00023136"/>
    </source>
</evidence>
<feature type="transmembrane region" description="Helical" evidence="9">
    <location>
        <begin position="46"/>
        <end position="71"/>
    </location>
</feature>
<keyword evidence="5 9" id="KW-0472">Membrane</keyword>